<comment type="subcellular location">
    <subcellularLocation>
        <location evidence="1 5">Cell membrane</location>
        <topology evidence="1 5">Multi-pass membrane protein</topology>
    </subcellularLocation>
</comment>
<evidence type="ECO:0000256" key="6">
    <source>
        <dbReference type="RuleBase" id="RU363054"/>
    </source>
</evidence>
<feature type="transmembrane region" description="Helical" evidence="5">
    <location>
        <begin position="232"/>
        <end position="257"/>
    </location>
</feature>
<comment type="function">
    <text evidence="6">Part of the binding-protein-dependent transport system for phosphate; probably responsible for the translocation of the substrate across the membrane.</text>
</comment>
<dbReference type="Gene3D" id="1.10.3720.10">
    <property type="entry name" value="MetI-like"/>
    <property type="match status" value="1"/>
</dbReference>
<gene>
    <name evidence="8" type="ORF">ATI61_108148</name>
</gene>
<evidence type="ECO:0000256" key="1">
    <source>
        <dbReference type="ARBA" id="ARBA00004651"/>
    </source>
</evidence>
<evidence type="ECO:0000256" key="4">
    <source>
        <dbReference type="ARBA" id="ARBA00023136"/>
    </source>
</evidence>
<evidence type="ECO:0000256" key="3">
    <source>
        <dbReference type="ARBA" id="ARBA00022989"/>
    </source>
</evidence>
<keyword evidence="2 5" id="KW-0812">Transmembrane</keyword>
<keyword evidence="6" id="KW-1003">Cell membrane</keyword>
<dbReference type="PROSITE" id="PS50928">
    <property type="entry name" value="ABC_TM1"/>
    <property type="match status" value="1"/>
</dbReference>
<keyword evidence="4 5" id="KW-0472">Membrane</keyword>
<dbReference type="Proteomes" id="UP000256345">
    <property type="component" value="Unassembled WGS sequence"/>
</dbReference>
<protein>
    <recommendedName>
        <fullName evidence="6">Phosphate transport system permease protein</fullName>
    </recommendedName>
</protein>
<keyword evidence="9" id="KW-1185">Reference proteome</keyword>
<proteinExistence type="inferred from homology"/>
<feature type="transmembrane region" description="Helical" evidence="5">
    <location>
        <begin position="153"/>
        <end position="176"/>
    </location>
</feature>
<feature type="domain" description="ABC transmembrane type-1" evidence="7">
    <location>
        <begin position="112"/>
        <end position="323"/>
    </location>
</feature>
<dbReference type="PANTHER" id="PTHR42727:SF1">
    <property type="entry name" value="PHOSPHATE TRANSPORT SYSTEM PERMEASE"/>
    <property type="match status" value="1"/>
</dbReference>
<name>A0ABX9JWT7_9BACT</name>
<comment type="caution">
    <text evidence="8">The sequence shown here is derived from an EMBL/GenBank/DDBJ whole genome shotgun (WGS) entry which is preliminary data.</text>
</comment>
<dbReference type="Pfam" id="PF00528">
    <property type="entry name" value="BPD_transp_1"/>
    <property type="match status" value="1"/>
</dbReference>
<dbReference type="CDD" id="cd06261">
    <property type="entry name" value="TM_PBP2"/>
    <property type="match status" value="1"/>
</dbReference>
<evidence type="ECO:0000259" key="7">
    <source>
        <dbReference type="PROSITE" id="PS50928"/>
    </source>
</evidence>
<dbReference type="NCBIfam" id="TIGR02138">
    <property type="entry name" value="phosphate_pstC"/>
    <property type="match status" value="1"/>
</dbReference>
<comment type="similarity">
    <text evidence="6">Belongs to the binding-protein-dependent transport system permease family. CysTW subfamily.</text>
</comment>
<evidence type="ECO:0000256" key="5">
    <source>
        <dbReference type="RuleBase" id="RU363032"/>
    </source>
</evidence>
<feature type="transmembrane region" description="Helical" evidence="5">
    <location>
        <begin position="36"/>
        <end position="60"/>
    </location>
</feature>
<feature type="transmembrane region" description="Helical" evidence="5">
    <location>
        <begin position="302"/>
        <end position="323"/>
    </location>
</feature>
<dbReference type="InterPro" id="IPR011864">
    <property type="entry name" value="Phosphate_PstC"/>
</dbReference>
<reference evidence="8 9" key="1">
    <citation type="submission" date="2018-08" db="EMBL/GenBank/DDBJ databases">
        <title>Genomic Encyclopedia of Archaeal and Bacterial Type Strains, Phase II (KMG-II): from individual species to whole genera.</title>
        <authorList>
            <person name="Goeker M."/>
        </authorList>
    </citation>
    <scope>NUCLEOTIDE SEQUENCE [LARGE SCALE GENOMIC DNA]</scope>
    <source>
        <strain evidence="8 9">DSM 2261</strain>
    </source>
</reference>
<organism evidence="8 9">
    <name type="scientific">Archangium gephyra</name>
    <dbReference type="NCBI Taxonomy" id="48"/>
    <lineage>
        <taxon>Bacteria</taxon>
        <taxon>Pseudomonadati</taxon>
        <taxon>Myxococcota</taxon>
        <taxon>Myxococcia</taxon>
        <taxon>Myxococcales</taxon>
        <taxon>Cystobacterineae</taxon>
        <taxon>Archangiaceae</taxon>
        <taxon>Archangium</taxon>
    </lineage>
</organism>
<dbReference type="InterPro" id="IPR035906">
    <property type="entry name" value="MetI-like_sf"/>
</dbReference>
<keyword evidence="6" id="KW-0592">Phosphate transport</keyword>
<evidence type="ECO:0000313" key="9">
    <source>
        <dbReference type="Proteomes" id="UP000256345"/>
    </source>
</evidence>
<dbReference type="EMBL" id="QUMU01000008">
    <property type="protein sequence ID" value="REG28615.1"/>
    <property type="molecule type" value="Genomic_DNA"/>
</dbReference>
<evidence type="ECO:0000313" key="8">
    <source>
        <dbReference type="EMBL" id="REG28615.1"/>
    </source>
</evidence>
<feature type="transmembrane region" description="Helical" evidence="5">
    <location>
        <begin position="120"/>
        <end position="141"/>
    </location>
</feature>
<accession>A0ABX9JWT7</accession>
<dbReference type="InterPro" id="IPR000515">
    <property type="entry name" value="MetI-like"/>
</dbReference>
<sequence>MMDRQVAMQSQGLVETVTAAPRLSSAARRRQLREKVIAGIITAAAFTGIAALVLILVFIAKEALTIFLDAHAREEASLSKMFLPQVVRQNRPPAFVWQPVSNVPKVSMIPLFIGTLKTTLVSMVVAVPVGVAGALYAAEFAPRRLREVLKPTIELLAGIPSVVLGFFALMVLATFLQDTFGLPTRLNAVVAGLGLALAIVPVIFTVSEDALTAVPRSYREASLALGATPWETAWKVVLPAAAPGILAACVLGFGRAIGETMIVLMASGNAAIVSWNFTDSVRSMSATIAAEMGEVVVGSPHYSLLFFIGVELFFFTFILNMVASTWTRRVLKRLTGAGA</sequence>
<keyword evidence="3 5" id="KW-1133">Transmembrane helix</keyword>
<dbReference type="PANTHER" id="PTHR42727">
    <property type="entry name" value="PHOSPHATE TRANSPORT SYSTEM PERMEASE PROTEIN"/>
    <property type="match status" value="1"/>
</dbReference>
<feature type="transmembrane region" description="Helical" evidence="5">
    <location>
        <begin position="188"/>
        <end position="211"/>
    </location>
</feature>
<dbReference type="SUPFAM" id="SSF161098">
    <property type="entry name" value="MetI-like"/>
    <property type="match status" value="1"/>
</dbReference>
<keyword evidence="5" id="KW-0813">Transport</keyword>
<evidence type="ECO:0000256" key="2">
    <source>
        <dbReference type="ARBA" id="ARBA00022692"/>
    </source>
</evidence>